<sequence>MASGTCQDSLTFGSIYAVGSFPYSTVLFCRLPRPVPMSRISLLSVAFVFSGFSALAGPRLVAPPDSIGVEYRNNKILIKHRVSPGETLYGLSRRYKVPVDEIVEFNPTVKGALVTGQVVLVPRNRVVLTQPAAPAAATSISAAARALPTDAHGNHIYKVEAGQTLYAVARKFDTSPTELARLNGFATNFNVRSGQTLIIAPGTGRSAPAPVTRPAAPVAARPVPAPATRPERTEDTRAAQERENRAREKDSAVAARQAVVPKEAPVKEVPAREVPEEKERAPERASEVVRRVSESGLAMIIPTDASDKYLALHKTAPVGTIMEVRNIMNGMSVYVRVIGKLPDTGENSNVLVRLSKRAVQRLATPDQRFRVETSYVP</sequence>
<accession>A0A4Z0MIV3</accession>
<evidence type="ECO:0000313" key="4">
    <source>
        <dbReference type="EMBL" id="TGD79446.1"/>
    </source>
</evidence>
<name>A0A4Z0MIV3_9BACT</name>
<dbReference type="Proteomes" id="UP000298284">
    <property type="component" value="Unassembled WGS sequence"/>
</dbReference>
<dbReference type="Gene3D" id="2.40.40.10">
    <property type="entry name" value="RlpA-like domain"/>
    <property type="match status" value="1"/>
</dbReference>
<dbReference type="InterPro" id="IPR036779">
    <property type="entry name" value="LysM_dom_sf"/>
</dbReference>
<keyword evidence="2" id="KW-0472">Membrane</keyword>
<feature type="compositionally biased region" description="Low complexity" evidence="1">
    <location>
        <begin position="207"/>
        <end position="228"/>
    </location>
</feature>
<keyword evidence="2" id="KW-1133">Transmembrane helix</keyword>
<dbReference type="PROSITE" id="PS51782">
    <property type="entry name" value="LYSM"/>
    <property type="match status" value="2"/>
</dbReference>
<protein>
    <submittedName>
        <fullName evidence="4">LysM peptidoglycan-binding domain-containing protein</fullName>
    </submittedName>
</protein>
<reference evidence="4 5" key="1">
    <citation type="submission" date="2019-04" db="EMBL/GenBank/DDBJ databases">
        <authorList>
            <person name="Feng G."/>
            <person name="Zhang J."/>
            <person name="Zhu H."/>
        </authorList>
    </citation>
    <scope>NUCLEOTIDE SEQUENCE [LARGE SCALE GENOMIC DNA]</scope>
    <source>
        <strain evidence="4 5">JCM 19491</strain>
    </source>
</reference>
<evidence type="ECO:0000259" key="3">
    <source>
        <dbReference type="PROSITE" id="PS51782"/>
    </source>
</evidence>
<feature type="domain" description="LysM" evidence="3">
    <location>
        <begin position="155"/>
        <end position="199"/>
    </location>
</feature>
<dbReference type="OrthoDB" id="2149800at2"/>
<dbReference type="SUPFAM" id="SSF54106">
    <property type="entry name" value="LysM domain"/>
    <property type="match status" value="2"/>
</dbReference>
<dbReference type="Pfam" id="PF01476">
    <property type="entry name" value="LysM"/>
    <property type="match status" value="2"/>
</dbReference>
<dbReference type="CDD" id="cd00118">
    <property type="entry name" value="LysM"/>
    <property type="match status" value="2"/>
</dbReference>
<comment type="caution">
    <text evidence="4">The sequence shown here is derived from an EMBL/GenBank/DDBJ whole genome shotgun (WGS) entry which is preliminary data.</text>
</comment>
<evidence type="ECO:0000313" key="5">
    <source>
        <dbReference type="Proteomes" id="UP000298284"/>
    </source>
</evidence>
<feature type="transmembrane region" description="Helical" evidence="2">
    <location>
        <begin position="40"/>
        <end position="61"/>
    </location>
</feature>
<dbReference type="AlphaFoldDB" id="A0A4Z0MIV3"/>
<dbReference type="SMART" id="SM00257">
    <property type="entry name" value="LysM"/>
    <property type="match status" value="2"/>
</dbReference>
<organism evidence="4 5">
    <name type="scientific">Hymenobacter wooponensis</name>
    <dbReference type="NCBI Taxonomy" id="1525360"/>
    <lineage>
        <taxon>Bacteria</taxon>
        <taxon>Pseudomonadati</taxon>
        <taxon>Bacteroidota</taxon>
        <taxon>Cytophagia</taxon>
        <taxon>Cytophagales</taxon>
        <taxon>Hymenobacteraceae</taxon>
        <taxon>Hymenobacter</taxon>
    </lineage>
</organism>
<evidence type="ECO:0000256" key="2">
    <source>
        <dbReference type="SAM" id="Phobius"/>
    </source>
</evidence>
<evidence type="ECO:0000256" key="1">
    <source>
        <dbReference type="SAM" id="MobiDB-lite"/>
    </source>
</evidence>
<dbReference type="InterPro" id="IPR018392">
    <property type="entry name" value="LysM"/>
</dbReference>
<dbReference type="EMBL" id="SRKZ01000004">
    <property type="protein sequence ID" value="TGD79446.1"/>
    <property type="molecule type" value="Genomic_DNA"/>
</dbReference>
<dbReference type="PANTHER" id="PTHR33734:SF22">
    <property type="entry name" value="MEMBRANE-BOUND LYTIC MUREIN TRANSGLYCOSYLASE D"/>
    <property type="match status" value="1"/>
</dbReference>
<feature type="domain" description="LysM" evidence="3">
    <location>
        <begin position="78"/>
        <end position="121"/>
    </location>
</feature>
<feature type="region of interest" description="Disordered" evidence="1">
    <location>
        <begin position="202"/>
        <end position="259"/>
    </location>
</feature>
<keyword evidence="5" id="KW-1185">Reference proteome</keyword>
<feature type="compositionally biased region" description="Basic and acidic residues" evidence="1">
    <location>
        <begin position="229"/>
        <end position="251"/>
    </location>
</feature>
<gene>
    <name evidence="4" type="ORF">EU557_14545</name>
</gene>
<dbReference type="Gene3D" id="3.10.350.10">
    <property type="entry name" value="LysM domain"/>
    <property type="match status" value="2"/>
</dbReference>
<dbReference type="PANTHER" id="PTHR33734">
    <property type="entry name" value="LYSM DOMAIN-CONTAINING GPI-ANCHORED PROTEIN 2"/>
    <property type="match status" value="1"/>
</dbReference>
<dbReference type="InterPro" id="IPR036908">
    <property type="entry name" value="RlpA-like_sf"/>
</dbReference>
<keyword evidence="2" id="KW-0812">Transmembrane</keyword>
<proteinExistence type="predicted"/>